<evidence type="ECO:0000313" key="2">
    <source>
        <dbReference type="EMBL" id="GBF91416.1"/>
    </source>
</evidence>
<comment type="caution">
    <text evidence="2">The sequence shown here is derived from an EMBL/GenBank/DDBJ whole genome shotgun (WGS) entry which is preliminary data.</text>
</comment>
<proteinExistence type="predicted"/>
<protein>
    <submittedName>
        <fullName evidence="2">Uncharacterized protein</fullName>
    </submittedName>
</protein>
<gene>
    <name evidence="2" type="ORF">Rsub_04156</name>
</gene>
<name>A0A2V0NUV8_9CHLO</name>
<feature type="region of interest" description="Disordered" evidence="1">
    <location>
        <begin position="24"/>
        <end position="76"/>
    </location>
</feature>
<organism evidence="2 3">
    <name type="scientific">Raphidocelis subcapitata</name>
    <dbReference type="NCBI Taxonomy" id="307507"/>
    <lineage>
        <taxon>Eukaryota</taxon>
        <taxon>Viridiplantae</taxon>
        <taxon>Chlorophyta</taxon>
        <taxon>core chlorophytes</taxon>
        <taxon>Chlorophyceae</taxon>
        <taxon>CS clade</taxon>
        <taxon>Sphaeropleales</taxon>
        <taxon>Selenastraceae</taxon>
        <taxon>Raphidocelis</taxon>
    </lineage>
</organism>
<dbReference type="EMBL" id="BDRX01000024">
    <property type="protein sequence ID" value="GBF91416.1"/>
    <property type="molecule type" value="Genomic_DNA"/>
</dbReference>
<keyword evidence="3" id="KW-1185">Reference proteome</keyword>
<reference evidence="2 3" key="1">
    <citation type="journal article" date="2018" name="Sci. Rep.">
        <title>Raphidocelis subcapitata (=Pseudokirchneriella subcapitata) provides an insight into genome evolution and environmental adaptations in the Sphaeropleales.</title>
        <authorList>
            <person name="Suzuki S."/>
            <person name="Yamaguchi H."/>
            <person name="Nakajima N."/>
            <person name="Kawachi M."/>
        </authorList>
    </citation>
    <scope>NUCLEOTIDE SEQUENCE [LARGE SCALE GENOMIC DNA]</scope>
    <source>
        <strain evidence="2 3">NIES-35</strain>
    </source>
</reference>
<evidence type="ECO:0000256" key="1">
    <source>
        <dbReference type="SAM" id="MobiDB-lite"/>
    </source>
</evidence>
<feature type="compositionally biased region" description="Gly residues" evidence="1">
    <location>
        <begin position="62"/>
        <end position="71"/>
    </location>
</feature>
<evidence type="ECO:0000313" key="3">
    <source>
        <dbReference type="Proteomes" id="UP000247498"/>
    </source>
</evidence>
<feature type="compositionally biased region" description="Basic and acidic residues" evidence="1">
    <location>
        <begin position="41"/>
        <end position="61"/>
    </location>
</feature>
<dbReference type="Proteomes" id="UP000247498">
    <property type="component" value="Unassembled WGS sequence"/>
</dbReference>
<dbReference type="InParanoid" id="A0A2V0NUV8"/>
<sequence length="131" mass="14027">MVTGAGRPCKERLRMRRHAELIAEPISRRRGGKKRPAGLEARGRSRGLADEKAQCQGEERVGGGGGGGGGSRQRIRAGAGFERVAAGVEKGEARVRSPAARRLHVDSRPVPLTAANARTLLGQAHRPWPLR</sequence>
<dbReference type="AlphaFoldDB" id="A0A2V0NUV8"/>
<accession>A0A2V0NUV8</accession>